<dbReference type="OrthoDB" id="3689832at2"/>
<accession>A0A660C7B3</accession>
<comment type="caution">
    <text evidence="3">The sequence shown here is derived from an EMBL/GenBank/DDBJ whole genome shotgun (WGS) entry which is preliminary data.</text>
</comment>
<evidence type="ECO:0008006" key="5">
    <source>
        <dbReference type="Google" id="ProtNLM"/>
    </source>
</evidence>
<evidence type="ECO:0000313" key="4">
    <source>
        <dbReference type="Proteomes" id="UP000317303"/>
    </source>
</evidence>
<feature type="signal peptide" evidence="2">
    <location>
        <begin position="1"/>
        <end position="25"/>
    </location>
</feature>
<dbReference type="EMBL" id="VLJV01000001">
    <property type="protein sequence ID" value="TWH19236.1"/>
    <property type="molecule type" value="Genomic_DNA"/>
</dbReference>
<evidence type="ECO:0000256" key="1">
    <source>
        <dbReference type="SAM" id="MobiDB-lite"/>
    </source>
</evidence>
<gene>
    <name evidence="3" type="ORF">JD82_01059</name>
</gene>
<protein>
    <recommendedName>
        <fullName evidence="5">PknH-like protein</fullName>
    </recommendedName>
</protein>
<reference evidence="3 4" key="1">
    <citation type="submission" date="2019-07" db="EMBL/GenBank/DDBJ databases">
        <title>R&amp;d 2014.</title>
        <authorList>
            <person name="Klenk H.-P."/>
        </authorList>
    </citation>
    <scope>NUCLEOTIDE SEQUENCE [LARGE SCALE GENOMIC DNA]</scope>
    <source>
        <strain evidence="3 4">DSM 43194</strain>
    </source>
</reference>
<sequence length="226" mass="23022">MRRARMSAVAGLPVAITLLAVVAGCADRENDLDTYYDDPPAGEDRSGGQSEQGSSGGSGAPRSGDTSSSQAEEPQGTPASADSALLLTDDDVREEGVTPIAPSAVEADPAAPTCLATIARHPGAAEVGERAWEYPTGSTLHHLVTRYAERPAADVLAEQVACGGEEIPVSGAPDGVDTHAWCQVGTCTVVIAAEDVLSTVEVRAADRVSAQEAVGRLAPLAVGKHA</sequence>
<dbReference type="Proteomes" id="UP000317303">
    <property type="component" value="Unassembled WGS sequence"/>
</dbReference>
<keyword evidence="4" id="KW-1185">Reference proteome</keyword>
<evidence type="ECO:0000256" key="2">
    <source>
        <dbReference type="SAM" id="SignalP"/>
    </source>
</evidence>
<feature type="region of interest" description="Disordered" evidence="1">
    <location>
        <begin position="30"/>
        <end position="83"/>
    </location>
</feature>
<evidence type="ECO:0000313" key="3">
    <source>
        <dbReference type="EMBL" id="TWH19236.1"/>
    </source>
</evidence>
<name>A0A660C7B3_9PSEU</name>
<keyword evidence="2" id="KW-0732">Signal</keyword>
<dbReference type="PROSITE" id="PS51257">
    <property type="entry name" value="PROKAR_LIPOPROTEIN"/>
    <property type="match status" value="1"/>
</dbReference>
<proteinExistence type="predicted"/>
<dbReference type="RefSeq" id="WP_145600350.1">
    <property type="nucleotide sequence ID" value="NZ_VLJV01000001.1"/>
</dbReference>
<feature type="chain" id="PRO_5024850100" description="PknH-like protein" evidence="2">
    <location>
        <begin position="26"/>
        <end position="226"/>
    </location>
</feature>
<organism evidence="3 4">
    <name type="scientific">Prauserella rugosa</name>
    <dbReference type="NCBI Taxonomy" id="43354"/>
    <lineage>
        <taxon>Bacteria</taxon>
        <taxon>Bacillati</taxon>
        <taxon>Actinomycetota</taxon>
        <taxon>Actinomycetes</taxon>
        <taxon>Pseudonocardiales</taxon>
        <taxon>Pseudonocardiaceae</taxon>
        <taxon>Prauserella</taxon>
    </lineage>
</organism>
<dbReference type="AlphaFoldDB" id="A0A660C7B3"/>